<dbReference type="InterPro" id="IPR050832">
    <property type="entry name" value="Bact_Acetyltransf"/>
</dbReference>
<evidence type="ECO:0000256" key="2">
    <source>
        <dbReference type="ARBA" id="ARBA00023315"/>
    </source>
</evidence>
<sequence length="152" mass="16850">MADLTARRNMPFDLDPLGRLLADEEDLALVNPNAQRPFDAREWSEKWLNEADDASFYVVDADGREVGFFALRVGVGPEVRHLTYVFVEDSARGGAGAEIARLVEDAARELGALSITLKVELDNEPALNLYRSSGYEELASRCGMATMRLDLE</sequence>
<protein>
    <submittedName>
        <fullName evidence="4">Acetyltransferase (GNAT) family protein</fullName>
    </submittedName>
</protein>
<dbReference type="PROSITE" id="PS51186">
    <property type="entry name" value="GNAT"/>
    <property type="match status" value="1"/>
</dbReference>
<dbReference type="Proteomes" id="UP000198885">
    <property type="component" value="Unassembled WGS sequence"/>
</dbReference>
<accession>A0A1H9PZJ2</accession>
<proteinExistence type="predicted"/>
<dbReference type="Gene3D" id="3.40.630.30">
    <property type="match status" value="1"/>
</dbReference>
<dbReference type="AlphaFoldDB" id="A0A1H9PZJ2"/>
<name>A0A1H9PZJ2_9RHOB</name>
<dbReference type="EMBL" id="FOGU01000001">
    <property type="protein sequence ID" value="SER53604.1"/>
    <property type="molecule type" value="Genomic_DNA"/>
</dbReference>
<dbReference type="PANTHER" id="PTHR43877:SF2">
    <property type="entry name" value="AMINOALKYLPHOSPHONATE N-ACETYLTRANSFERASE-RELATED"/>
    <property type="match status" value="1"/>
</dbReference>
<dbReference type="InterPro" id="IPR016181">
    <property type="entry name" value="Acyl_CoA_acyltransferase"/>
</dbReference>
<evidence type="ECO:0000259" key="3">
    <source>
        <dbReference type="PROSITE" id="PS51186"/>
    </source>
</evidence>
<evidence type="ECO:0000313" key="5">
    <source>
        <dbReference type="Proteomes" id="UP000198885"/>
    </source>
</evidence>
<keyword evidence="5" id="KW-1185">Reference proteome</keyword>
<feature type="domain" description="N-acetyltransferase" evidence="3">
    <location>
        <begin position="16"/>
        <end position="152"/>
    </location>
</feature>
<dbReference type="PANTHER" id="PTHR43877">
    <property type="entry name" value="AMINOALKYLPHOSPHONATE N-ACETYLTRANSFERASE-RELATED-RELATED"/>
    <property type="match status" value="1"/>
</dbReference>
<gene>
    <name evidence="4" type="ORF">SAMN04490244_101409</name>
</gene>
<dbReference type="OrthoDB" id="7871902at2"/>
<dbReference type="SUPFAM" id="SSF55729">
    <property type="entry name" value="Acyl-CoA N-acyltransferases (Nat)"/>
    <property type="match status" value="1"/>
</dbReference>
<evidence type="ECO:0000256" key="1">
    <source>
        <dbReference type="ARBA" id="ARBA00022679"/>
    </source>
</evidence>
<evidence type="ECO:0000313" key="4">
    <source>
        <dbReference type="EMBL" id="SER53604.1"/>
    </source>
</evidence>
<dbReference type="InterPro" id="IPR000182">
    <property type="entry name" value="GNAT_dom"/>
</dbReference>
<keyword evidence="1 4" id="KW-0808">Transferase</keyword>
<organism evidence="4 5">
    <name type="scientific">Tranquillimonas rosea</name>
    <dbReference type="NCBI Taxonomy" id="641238"/>
    <lineage>
        <taxon>Bacteria</taxon>
        <taxon>Pseudomonadati</taxon>
        <taxon>Pseudomonadota</taxon>
        <taxon>Alphaproteobacteria</taxon>
        <taxon>Rhodobacterales</taxon>
        <taxon>Roseobacteraceae</taxon>
        <taxon>Tranquillimonas</taxon>
    </lineage>
</organism>
<reference evidence="4 5" key="1">
    <citation type="submission" date="2016-10" db="EMBL/GenBank/DDBJ databases">
        <authorList>
            <person name="de Groot N.N."/>
        </authorList>
    </citation>
    <scope>NUCLEOTIDE SEQUENCE [LARGE SCALE GENOMIC DNA]</scope>
    <source>
        <strain evidence="4 5">DSM 23042</strain>
    </source>
</reference>
<dbReference type="Pfam" id="PF00583">
    <property type="entry name" value="Acetyltransf_1"/>
    <property type="match status" value="1"/>
</dbReference>
<dbReference type="GO" id="GO:0016747">
    <property type="term" value="F:acyltransferase activity, transferring groups other than amino-acyl groups"/>
    <property type="evidence" value="ECO:0007669"/>
    <property type="project" value="InterPro"/>
</dbReference>
<dbReference type="RefSeq" id="WP_092687555.1">
    <property type="nucleotide sequence ID" value="NZ_FOGU01000001.1"/>
</dbReference>
<dbReference type="STRING" id="641238.SAMN04490244_101409"/>
<keyword evidence="2" id="KW-0012">Acyltransferase</keyword>
<dbReference type="CDD" id="cd04301">
    <property type="entry name" value="NAT_SF"/>
    <property type="match status" value="1"/>
</dbReference>